<dbReference type="GO" id="GO:0005634">
    <property type="term" value="C:nucleus"/>
    <property type="evidence" value="ECO:0007669"/>
    <property type="project" value="TreeGrafter"/>
</dbReference>
<dbReference type="AlphaFoldDB" id="A0A8E0VS23"/>
<dbReference type="SUPFAM" id="SSF52540">
    <property type="entry name" value="P-loop containing nucleoside triphosphate hydrolases"/>
    <property type="match status" value="1"/>
</dbReference>
<comment type="caution">
    <text evidence="1">The sequence shown here is derived from an EMBL/GenBank/DDBJ whole genome shotgun (WGS) entry which is preliminary data.</text>
</comment>
<dbReference type="OrthoDB" id="207081at2759"/>
<evidence type="ECO:0000313" key="2">
    <source>
        <dbReference type="Proteomes" id="UP000728185"/>
    </source>
</evidence>
<sequence>NVPLGLRKSCCNFLHLLSYLTSGLFFPISSQVASIHWGDRKYTDIVKVEVWDVVDHGKPRPFTRGLKFKNSDDQIIPEPCLDASFLDVYKGANGVILVMDMTKSWTFDYVRQELPRIPPNLPVLILSNYRDMGEHRTVSEGEVRAFIEDEASGRDKLHRNTSIRSKLPAKRLVPVQYCEASMRNGFGLVYVHRFFSVPFLCLRRSVLQQQLKETQTELDGTVQDLASLDGPLATTDEAYLT</sequence>
<feature type="non-terminal residue" evidence="1">
    <location>
        <position position="1"/>
    </location>
</feature>
<name>A0A8E0VS23_9TREM</name>
<reference evidence="1" key="1">
    <citation type="submission" date="2019-05" db="EMBL/GenBank/DDBJ databases">
        <title>Annotation for the trematode Fasciolopsis buski.</title>
        <authorList>
            <person name="Choi Y.-J."/>
        </authorList>
    </citation>
    <scope>NUCLEOTIDE SEQUENCE</scope>
    <source>
        <strain evidence="1">HT</strain>
        <tissue evidence="1">Whole worm</tissue>
    </source>
</reference>
<organism evidence="1 2">
    <name type="scientific">Fasciolopsis buskii</name>
    <dbReference type="NCBI Taxonomy" id="27845"/>
    <lineage>
        <taxon>Eukaryota</taxon>
        <taxon>Metazoa</taxon>
        <taxon>Spiralia</taxon>
        <taxon>Lophotrochozoa</taxon>
        <taxon>Platyhelminthes</taxon>
        <taxon>Trematoda</taxon>
        <taxon>Digenea</taxon>
        <taxon>Plagiorchiida</taxon>
        <taxon>Echinostomata</taxon>
        <taxon>Echinostomatoidea</taxon>
        <taxon>Fasciolidae</taxon>
        <taxon>Fasciolopsis</taxon>
    </lineage>
</organism>
<proteinExistence type="predicted"/>
<dbReference type="EMBL" id="LUCM01000177">
    <property type="protein sequence ID" value="KAA0200972.1"/>
    <property type="molecule type" value="Genomic_DNA"/>
</dbReference>
<dbReference type="Gene3D" id="3.40.50.300">
    <property type="entry name" value="P-loop containing nucleotide triphosphate hydrolases"/>
    <property type="match status" value="1"/>
</dbReference>
<dbReference type="InterPro" id="IPR027417">
    <property type="entry name" value="P-loop_NTPase"/>
</dbReference>
<dbReference type="Proteomes" id="UP000728185">
    <property type="component" value="Unassembled WGS sequence"/>
</dbReference>
<dbReference type="PANTHER" id="PTHR14932:SF1">
    <property type="entry name" value="RAB-LIKE PROTEIN 6"/>
    <property type="match status" value="1"/>
</dbReference>
<protein>
    <submittedName>
        <fullName evidence="1">Rab protein 6</fullName>
    </submittedName>
</protein>
<dbReference type="PANTHER" id="PTHR14932">
    <property type="entry name" value="RAS GTPASE-RELATED"/>
    <property type="match status" value="1"/>
</dbReference>
<accession>A0A8E0VS23</accession>
<dbReference type="GO" id="GO:0005829">
    <property type="term" value="C:cytosol"/>
    <property type="evidence" value="ECO:0007669"/>
    <property type="project" value="TreeGrafter"/>
</dbReference>
<gene>
    <name evidence="1" type="ORF">FBUS_05682</name>
</gene>
<evidence type="ECO:0000313" key="1">
    <source>
        <dbReference type="EMBL" id="KAA0200972.1"/>
    </source>
</evidence>
<dbReference type="InterPro" id="IPR040385">
    <property type="entry name" value="RABL6"/>
</dbReference>
<keyword evidence="2" id="KW-1185">Reference proteome</keyword>
<dbReference type="GO" id="GO:0005525">
    <property type="term" value="F:GTP binding"/>
    <property type="evidence" value="ECO:0007669"/>
    <property type="project" value="InterPro"/>
</dbReference>